<accession>A0ABS8PX23</accession>
<reference evidence="5 6" key="1">
    <citation type="submission" date="2021-11" db="EMBL/GenBank/DDBJ databases">
        <title>Genomic of Niabella pedocola.</title>
        <authorList>
            <person name="Wu T."/>
        </authorList>
    </citation>
    <scope>NUCLEOTIDE SEQUENCE [LARGE SCALE GENOMIC DNA]</scope>
    <source>
        <strain evidence="5 6">JCM 31011</strain>
    </source>
</reference>
<dbReference type="Gene3D" id="3.40.50.2300">
    <property type="match status" value="2"/>
</dbReference>
<dbReference type="Pfam" id="PF13377">
    <property type="entry name" value="Peripla_BP_3"/>
    <property type="match status" value="1"/>
</dbReference>
<dbReference type="RefSeq" id="WP_231008169.1">
    <property type="nucleotide sequence ID" value="NZ_JAJNEC010000007.1"/>
</dbReference>
<dbReference type="Pfam" id="PF00356">
    <property type="entry name" value="LacI"/>
    <property type="match status" value="1"/>
</dbReference>
<gene>
    <name evidence="5" type="ORF">LQ567_22775</name>
</gene>
<dbReference type="InterPro" id="IPR028082">
    <property type="entry name" value="Peripla_BP_I"/>
</dbReference>
<keyword evidence="2" id="KW-0238">DNA-binding</keyword>
<dbReference type="CDD" id="cd06267">
    <property type="entry name" value="PBP1_LacI_sugar_binding-like"/>
    <property type="match status" value="1"/>
</dbReference>
<dbReference type="SMART" id="SM00354">
    <property type="entry name" value="HTH_LACI"/>
    <property type="match status" value="1"/>
</dbReference>
<protein>
    <submittedName>
        <fullName evidence="5">LacI family transcriptional regulator</fullName>
    </submittedName>
</protein>
<keyword evidence="1" id="KW-0805">Transcription regulation</keyword>
<dbReference type="SUPFAM" id="SSF47413">
    <property type="entry name" value="lambda repressor-like DNA-binding domains"/>
    <property type="match status" value="1"/>
</dbReference>
<evidence type="ECO:0000256" key="1">
    <source>
        <dbReference type="ARBA" id="ARBA00023015"/>
    </source>
</evidence>
<comment type="caution">
    <text evidence="5">The sequence shown here is derived from an EMBL/GenBank/DDBJ whole genome shotgun (WGS) entry which is preliminary data.</text>
</comment>
<keyword evidence="6" id="KW-1185">Reference proteome</keyword>
<feature type="domain" description="HTH lacI-type" evidence="4">
    <location>
        <begin position="6"/>
        <end position="60"/>
    </location>
</feature>
<evidence type="ECO:0000313" key="6">
    <source>
        <dbReference type="Proteomes" id="UP001199816"/>
    </source>
</evidence>
<dbReference type="InterPro" id="IPR000843">
    <property type="entry name" value="HTH_LacI"/>
</dbReference>
<dbReference type="EMBL" id="JAJNEC010000007">
    <property type="protein sequence ID" value="MCD2425626.1"/>
    <property type="molecule type" value="Genomic_DNA"/>
</dbReference>
<dbReference type="SUPFAM" id="SSF53822">
    <property type="entry name" value="Periplasmic binding protein-like I"/>
    <property type="match status" value="1"/>
</dbReference>
<evidence type="ECO:0000259" key="4">
    <source>
        <dbReference type="PROSITE" id="PS50932"/>
    </source>
</evidence>
<dbReference type="Proteomes" id="UP001199816">
    <property type="component" value="Unassembled WGS sequence"/>
</dbReference>
<proteinExistence type="predicted"/>
<dbReference type="InterPro" id="IPR046335">
    <property type="entry name" value="LacI/GalR-like_sensor"/>
</dbReference>
<dbReference type="CDD" id="cd01392">
    <property type="entry name" value="HTH_LacI"/>
    <property type="match status" value="1"/>
</dbReference>
<dbReference type="Gene3D" id="1.10.260.40">
    <property type="entry name" value="lambda repressor-like DNA-binding domains"/>
    <property type="match status" value="1"/>
</dbReference>
<keyword evidence="3" id="KW-0804">Transcription</keyword>
<evidence type="ECO:0000256" key="3">
    <source>
        <dbReference type="ARBA" id="ARBA00023163"/>
    </source>
</evidence>
<dbReference type="PANTHER" id="PTHR30146:SF109">
    <property type="entry name" value="HTH-TYPE TRANSCRIPTIONAL REGULATOR GALS"/>
    <property type="match status" value="1"/>
</dbReference>
<dbReference type="PROSITE" id="PS50932">
    <property type="entry name" value="HTH_LACI_2"/>
    <property type="match status" value="1"/>
</dbReference>
<evidence type="ECO:0000313" key="5">
    <source>
        <dbReference type="EMBL" id="MCD2425626.1"/>
    </source>
</evidence>
<dbReference type="PANTHER" id="PTHR30146">
    <property type="entry name" value="LACI-RELATED TRANSCRIPTIONAL REPRESSOR"/>
    <property type="match status" value="1"/>
</dbReference>
<evidence type="ECO:0000256" key="2">
    <source>
        <dbReference type="ARBA" id="ARBA00023125"/>
    </source>
</evidence>
<name>A0ABS8PX23_9BACT</name>
<dbReference type="InterPro" id="IPR010982">
    <property type="entry name" value="Lambda_DNA-bd_dom_sf"/>
</dbReference>
<sequence>MNMEPINLKKLASLLHLSISTVSKALRDSHEISADTKKRVMDLARELNYEPNPYAGSLRKFKSKTIAVIVPDIINNFFIFAIKGIQEMAHARGYHVLIYITNENPEYEKDVVRHMTNGRVDGVVISLTSPLDDTEHLQALQEKGLPIVFFDRVAEGFGNSSIIATNNYESAYNGTRYLIEQGCKRIAHCQVSDKISIGIDRLQGYQKALEDAGIAVRPEWILTSRKDYMHDTALIEQTLLQKNAPDGLFTSVETHALIAYDICRKHQIDIPGQLKLLSFSNMPTAHLLKPSLSTITQPAFEIGQAAVQQLILALEKPARYVPEQINMDSVLVKRESTAKQPDQ</sequence>
<organism evidence="5 6">
    <name type="scientific">Niabella pedocola</name>
    <dbReference type="NCBI Taxonomy" id="1752077"/>
    <lineage>
        <taxon>Bacteria</taxon>
        <taxon>Pseudomonadati</taxon>
        <taxon>Bacteroidota</taxon>
        <taxon>Chitinophagia</taxon>
        <taxon>Chitinophagales</taxon>
        <taxon>Chitinophagaceae</taxon>
        <taxon>Niabella</taxon>
    </lineage>
</organism>